<reference evidence="1 2" key="1">
    <citation type="submission" date="2020-03" db="EMBL/GenBank/DDBJ databases">
        <title>Tamlana sp. nov, isolated from XXX.</title>
        <authorList>
            <person name="Cao W.R."/>
        </authorList>
    </citation>
    <scope>NUCLEOTIDE SEQUENCE [LARGE SCALE GENOMIC DNA]</scope>
    <source>
        <strain evidence="1 2">HST1-43</strain>
    </source>
</reference>
<dbReference type="RefSeq" id="WP_167918774.1">
    <property type="nucleotide sequence ID" value="NZ_JAAVJS010000018.1"/>
</dbReference>
<name>A0ABX1DD63_9FLAO</name>
<feature type="non-terminal residue" evidence="1">
    <location>
        <position position="1"/>
    </location>
</feature>
<dbReference type="EMBL" id="JAAVJS010000018">
    <property type="protein sequence ID" value="NJX16299.1"/>
    <property type="molecule type" value="Genomic_DNA"/>
</dbReference>
<dbReference type="Proteomes" id="UP000760545">
    <property type="component" value="Unassembled WGS sequence"/>
</dbReference>
<proteinExistence type="predicted"/>
<evidence type="ECO:0000313" key="1">
    <source>
        <dbReference type="EMBL" id="NJX16299.1"/>
    </source>
</evidence>
<keyword evidence="2" id="KW-1185">Reference proteome</keyword>
<evidence type="ECO:0000313" key="2">
    <source>
        <dbReference type="Proteomes" id="UP000760545"/>
    </source>
</evidence>
<protein>
    <submittedName>
        <fullName evidence="1">Uncharacterized protein</fullName>
    </submittedName>
</protein>
<comment type="caution">
    <text evidence="1">The sequence shown here is derived from an EMBL/GenBank/DDBJ whole genome shotgun (WGS) entry which is preliminary data.</text>
</comment>
<accession>A0ABX1DD63</accession>
<gene>
    <name evidence="1" type="ORF">HC176_12455</name>
</gene>
<sequence>TDGNGNYAWIDQTTDTDTQLNETQVDAFVANNGYLTAEVDGSVTNEIELPTGGNDGQVLKTDGSGNYAWIDLPSGGGPVWVATVVNSDTTLTTENQIATVPGTSTVSLPASPSEGQNICIHHVNGTILDPNGKTLQANPSLNITTPTSLSGAGTIHIIYVNGKWYLL</sequence>
<organism evidence="1 2">
    <name type="scientific">Tamlana crocina</name>
    <dbReference type="NCBI Taxonomy" id="393006"/>
    <lineage>
        <taxon>Bacteria</taxon>
        <taxon>Pseudomonadati</taxon>
        <taxon>Bacteroidota</taxon>
        <taxon>Flavobacteriia</taxon>
        <taxon>Flavobacteriales</taxon>
        <taxon>Flavobacteriaceae</taxon>
        <taxon>Tamlana</taxon>
    </lineage>
</organism>